<organism evidence="1 2">
    <name type="scientific">Hymenobacter duratus</name>
    <dbReference type="NCBI Taxonomy" id="2771356"/>
    <lineage>
        <taxon>Bacteria</taxon>
        <taxon>Pseudomonadati</taxon>
        <taxon>Bacteroidota</taxon>
        <taxon>Cytophagia</taxon>
        <taxon>Cytophagales</taxon>
        <taxon>Hymenobacteraceae</taxon>
        <taxon>Hymenobacter</taxon>
    </lineage>
</organism>
<dbReference type="Gene3D" id="2.40.128.510">
    <property type="entry name" value="Protein of unknown function DUF4738"/>
    <property type="match status" value="1"/>
</dbReference>
<reference evidence="1 2" key="1">
    <citation type="submission" date="2020-09" db="EMBL/GenBank/DDBJ databases">
        <authorList>
            <person name="Kim M.K."/>
        </authorList>
    </citation>
    <scope>NUCLEOTIDE SEQUENCE [LARGE SCALE GENOMIC DNA]</scope>
    <source>
        <strain evidence="1 2">BT646</strain>
    </source>
</reference>
<keyword evidence="2" id="KW-1185">Reference proteome</keyword>
<proteinExistence type="predicted"/>
<dbReference type="Pfam" id="PF15889">
    <property type="entry name" value="DUF4738"/>
    <property type="match status" value="1"/>
</dbReference>
<accession>A0ABR8JD11</accession>
<dbReference type="PROSITE" id="PS51257">
    <property type="entry name" value="PROKAR_LIPOPROTEIN"/>
    <property type="match status" value="1"/>
</dbReference>
<protein>
    <submittedName>
        <fullName evidence="1">DUF4738 domain-containing protein</fullName>
    </submittedName>
</protein>
<name>A0ABR8JD11_9BACT</name>
<dbReference type="InterPro" id="IPR031762">
    <property type="entry name" value="DUF4738"/>
</dbReference>
<evidence type="ECO:0000313" key="1">
    <source>
        <dbReference type="EMBL" id="MBD2714711.1"/>
    </source>
</evidence>
<dbReference type="Proteomes" id="UP000642468">
    <property type="component" value="Unassembled WGS sequence"/>
</dbReference>
<gene>
    <name evidence="1" type="ORF">IC231_06660</name>
</gene>
<comment type="caution">
    <text evidence="1">The sequence shown here is derived from an EMBL/GenBank/DDBJ whole genome shotgun (WGS) entry which is preliminary data.</text>
</comment>
<dbReference type="EMBL" id="JACWZZ010000001">
    <property type="protein sequence ID" value="MBD2714711.1"/>
    <property type="molecule type" value="Genomic_DNA"/>
</dbReference>
<evidence type="ECO:0000313" key="2">
    <source>
        <dbReference type="Proteomes" id="UP000642468"/>
    </source>
</evidence>
<sequence length="183" mass="20603">MMNKFGIISTVLFSPLISGGCDTRDVSVGLENRTVDKARILRVENWPADTETVTTDTIIHVPATYRLHWVTSSLNDNAVIDTAYDDQGKILIAAHNHQTKLQAWHDGKPLFTTTLTKQLVGPPEEVAAYSWHDVRYQEYRNSSFVFRAWLSVPDSDVGQEAEIAVDKQGKCQLLKLLESEIME</sequence>